<evidence type="ECO:0000256" key="1">
    <source>
        <dbReference type="ARBA" id="ARBA00007102"/>
    </source>
</evidence>
<keyword evidence="6" id="KW-1185">Reference proteome</keyword>
<proteinExistence type="inferred from homology"/>
<keyword evidence="2 5" id="KW-0689">Ribosomal protein</keyword>
<evidence type="ECO:0000313" key="6">
    <source>
        <dbReference type="Proteomes" id="UP001465976"/>
    </source>
</evidence>
<keyword evidence="3" id="KW-0687">Ribonucleoprotein</keyword>
<protein>
    <submittedName>
        <fullName evidence="5">Mitochondrial 37S ribosomal protein rsm10</fullName>
        <ecNumber evidence="5">6.1.1.2</ecNumber>
    </submittedName>
</protein>
<sequence>MFRILHRPKTTGAPKSPKDVIPEAVKEEGLEEILENEEITLEDIESFEEELERDIEKHFQAGETTPEHVLAQSATEIFGASSPATAGTQTLKYDPAQLPRPVTLEELGRNFSEEDYATALVHGRGIHFPYFHPRTHDIPVANIQFRSHHPKLLELFTHFAVHAASSLGIPTSRVYSLPTQRSLWTVPRSPFVHKKSQENFERKVHKRGIKAWDADPEVVDRWAQYLVRHQMGGVGMRIVKWERMPVGVGKTRYAQVKGALQTPASVDEGSVKELGKKIIVEEMKNLKGPSVTGKAVTKIFGWLPSHRVGRQEELWLEENLDNPEDYEKPYELTMSHRCEAVEKIFERKLIHVSCFFCLVLLHSTKTDNEGGTFTLVAEIVCPTTLVEFCFEIGSKSRRRASEMYTLDPGIRSSPVPFAGFNEALLYLKVKLFLQLFSVHRHIDEESVRLLF</sequence>
<evidence type="ECO:0000256" key="2">
    <source>
        <dbReference type="ARBA" id="ARBA00022980"/>
    </source>
</evidence>
<dbReference type="Gene3D" id="3.30.70.600">
    <property type="entry name" value="Ribosomal protein S10 domain"/>
    <property type="match status" value="1"/>
</dbReference>
<dbReference type="GO" id="GO:0005840">
    <property type="term" value="C:ribosome"/>
    <property type="evidence" value="ECO:0007669"/>
    <property type="project" value="UniProtKB-KW"/>
</dbReference>
<comment type="similarity">
    <text evidence="1">Belongs to the universal ribosomal protein uS10 family.</text>
</comment>
<dbReference type="SUPFAM" id="SSF54999">
    <property type="entry name" value="Ribosomal protein S10"/>
    <property type="match status" value="1"/>
</dbReference>
<dbReference type="EMBL" id="JBAHYK010000445">
    <property type="protein sequence ID" value="KAL0573944.1"/>
    <property type="molecule type" value="Genomic_DNA"/>
</dbReference>
<organism evidence="5 6">
    <name type="scientific">Marasmius crinis-equi</name>
    <dbReference type="NCBI Taxonomy" id="585013"/>
    <lineage>
        <taxon>Eukaryota</taxon>
        <taxon>Fungi</taxon>
        <taxon>Dikarya</taxon>
        <taxon>Basidiomycota</taxon>
        <taxon>Agaricomycotina</taxon>
        <taxon>Agaricomycetes</taxon>
        <taxon>Agaricomycetidae</taxon>
        <taxon>Agaricales</taxon>
        <taxon>Marasmiineae</taxon>
        <taxon>Marasmiaceae</taxon>
        <taxon>Marasmius</taxon>
    </lineage>
</organism>
<keyword evidence="5" id="KW-0436">Ligase</keyword>
<gene>
    <name evidence="5" type="primary">RSM10</name>
    <name evidence="5" type="ORF">V5O48_008013</name>
</gene>
<dbReference type="InterPro" id="IPR027486">
    <property type="entry name" value="Ribosomal_uS10_dom"/>
</dbReference>
<comment type="caution">
    <text evidence="5">The sequence shown here is derived from an EMBL/GenBank/DDBJ whole genome shotgun (WGS) entry which is preliminary data.</text>
</comment>
<dbReference type="InterPro" id="IPR001848">
    <property type="entry name" value="Ribosomal_uS10"/>
</dbReference>
<dbReference type="Proteomes" id="UP001465976">
    <property type="component" value="Unassembled WGS sequence"/>
</dbReference>
<dbReference type="GO" id="GO:0004830">
    <property type="term" value="F:tryptophan-tRNA ligase activity"/>
    <property type="evidence" value="ECO:0007669"/>
    <property type="project" value="UniProtKB-EC"/>
</dbReference>
<dbReference type="SMART" id="SM01403">
    <property type="entry name" value="Ribosomal_S10"/>
    <property type="match status" value="1"/>
</dbReference>
<name>A0ABR3FF82_9AGAR</name>
<dbReference type="Pfam" id="PF00338">
    <property type="entry name" value="Ribosomal_S10"/>
    <property type="match status" value="1"/>
</dbReference>
<reference evidence="5 6" key="1">
    <citation type="submission" date="2024-02" db="EMBL/GenBank/DDBJ databases">
        <title>A draft genome for the cacao thread blight pathogen Marasmius crinis-equi.</title>
        <authorList>
            <person name="Cohen S.P."/>
            <person name="Baruah I.K."/>
            <person name="Amoako-Attah I."/>
            <person name="Bukari Y."/>
            <person name="Meinhardt L.W."/>
            <person name="Bailey B.A."/>
        </authorList>
    </citation>
    <scope>NUCLEOTIDE SEQUENCE [LARGE SCALE GENOMIC DNA]</scope>
    <source>
        <strain evidence="5 6">GH-76</strain>
    </source>
</reference>
<dbReference type="PANTHER" id="PTHR11700">
    <property type="entry name" value="30S RIBOSOMAL PROTEIN S10 FAMILY MEMBER"/>
    <property type="match status" value="1"/>
</dbReference>
<feature type="domain" description="Small ribosomal subunit protein uS10" evidence="4">
    <location>
        <begin position="142"/>
        <end position="239"/>
    </location>
</feature>
<dbReference type="EC" id="6.1.1.2" evidence="5"/>
<evidence type="ECO:0000259" key="4">
    <source>
        <dbReference type="SMART" id="SM01403"/>
    </source>
</evidence>
<evidence type="ECO:0000313" key="5">
    <source>
        <dbReference type="EMBL" id="KAL0573944.1"/>
    </source>
</evidence>
<dbReference type="HAMAP" id="MF_00508">
    <property type="entry name" value="Ribosomal_uS10"/>
    <property type="match status" value="1"/>
</dbReference>
<evidence type="ECO:0000256" key="3">
    <source>
        <dbReference type="ARBA" id="ARBA00023274"/>
    </source>
</evidence>
<dbReference type="InterPro" id="IPR036838">
    <property type="entry name" value="Ribosomal_uS10_dom_sf"/>
</dbReference>
<accession>A0ABR3FF82</accession>